<keyword evidence="3" id="KW-1185">Reference proteome</keyword>
<organism evidence="2 3">
    <name type="scientific">Trifolium medium</name>
    <dbReference type="NCBI Taxonomy" id="97028"/>
    <lineage>
        <taxon>Eukaryota</taxon>
        <taxon>Viridiplantae</taxon>
        <taxon>Streptophyta</taxon>
        <taxon>Embryophyta</taxon>
        <taxon>Tracheophyta</taxon>
        <taxon>Spermatophyta</taxon>
        <taxon>Magnoliopsida</taxon>
        <taxon>eudicotyledons</taxon>
        <taxon>Gunneridae</taxon>
        <taxon>Pentapetalae</taxon>
        <taxon>rosids</taxon>
        <taxon>fabids</taxon>
        <taxon>Fabales</taxon>
        <taxon>Fabaceae</taxon>
        <taxon>Papilionoideae</taxon>
        <taxon>50 kb inversion clade</taxon>
        <taxon>NPAAA clade</taxon>
        <taxon>Hologalegina</taxon>
        <taxon>IRL clade</taxon>
        <taxon>Trifolieae</taxon>
        <taxon>Trifolium</taxon>
    </lineage>
</organism>
<feature type="region of interest" description="Disordered" evidence="1">
    <location>
        <begin position="1"/>
        <end position="68"/>
    </location>
</feature>
<protein>
    <submittedName>
        <fullName evidence="2">MtN14 protein</fullName>
    </submittedName>
</protein>
<accession>A0A392VWS0</accession>
<evidence type="ECO:0000256" key="1">
    <source>
        <dbReference type="SAM" id="MobiDB-lite"/>
    </source>
</evidence>
<evidence type="ECO:0000313" key="2">
    <source>
        <dbReference type="EMBL" id="MCI91912.1"/>
    </source>
</evidence>
<evidence type="ECO:0000313" key="3">
    <source>
        <dbReference type="Proteomes" id="UP000265520"/>
    </source>
</evidence>
<dbReference type="AlphaFoldDB" id="A0A392VWS0"/>
<feature type="compositionally biased region" description="Basic and acidic residues" evidence="1">
    <location>
        <begin position="46"/>
        <end position="68"/>
    </location>
</feature>
<feature type="non-terminal residue" evidence="2">
    <location>
        <position position="1"/>
    </location>
</feature>
<dbReference type="Proteomes" id="UP000265520">
    <property type="component" value="Unassembled WGS sequence"/>
</dbReference>
<dbReference type="EMBL" id="LXQA011285541">
    <property type="protein sequence ID" value="MCI91912.1"/>
    <property type="molecule type" value="Genomic_DNA"/>
</dbReference>
<feature type="compositionally biased region" description="Basic and acidic residues" evidence="1">
    <location>
        <begin position="1"/>
        <end position="27"/>
    </location>
</feature>
<reference evidence="2 3" key="1">
    <citation type="journal article" date="2018" name="Front. Plant Sci.">
        <title>Red Clover (Trifolium pratense) and Zigzag Clover (T. medium) - A Picture of Genomic Similarities and Differences.</title>
        <authorList>
            <person name="Dluhosova J."/>
            <person name="Istvanek J."/>
            <person name="Nedelnik J."/>
            <person name="Repkova J."/>
        </authorList>
    </citation>
    <scope>NUCLEOTIDE SEQUENCE [LARGE SCALE GENOMIC DNA]</scope>
    <source>
        <strain evidence="3">cv. 10/8</strain>
        <tissue evidence="2">Leaf</tissue>
    </source>
</reference>
<feature type="non-terminal residue" evidence="2">
    <location>
        <position position="68"/>
    </location>
</feature>
<comment type="caution">
    <text evidence="2">The sequence shown here is derived from an EMBL/GenBank/DDBJ whole genome shotgun (WGS) entry which is preliminary data.</text>
</comment>
<name>A0A392VWS0_9FABA</name>
<proteinExistence type="predicted"/>
<sequence length="68" mass="7721">VKDTEEESKKEEETKTEETIEETKENADFVPEVVQEPPTAESETENVAKDENVIVEPETKDNVNIEEA</sequence>